<feature type="transmembrane region" description="Helical" evidence="1">
    <location>
        <begin position="133"/>
        <end position="150"/>
    </location>
</feature>
<dbReference type="RefSeq" id="WP_073540237.1">
    <property type="nucleotide sequence ID" value="NZ_CP018335.1"/>
</dbReference>
<keyword evidence="1" id="KW-0472">Membrane</keyword>
<organism evidence="2 3">
    <name type="scientific">Clostridium kluyveri</name>
    <dbReference type="NCBI Taxonomy" id="1534"/>
    <lineage>
        <taxon>Bacteria</taxon>
        <taxon>Bacillati</taxon>
        <taxon>Bacillota</taxon>
        <taxon>Clostridia</taxon>
        <taxon>Eubacteriales</taxon>
        <taxon>Clostridiaceae</taxon>
        <taxon>Clostridium</taxon>
    </lineage>
</organism>
<dbReference type="Proteomes" id="UP000184604">
    <property type="component" value="Chromosome"/>
</dbReference>
<feature type="transmembrane region" description="Helical" evidence="1">
    <location>
        <begin position="48"/>
        <end position="69"/>
    </location>
</feature>
<evidence type="ECO:0000256" key="1">
    <source>
        <dbReference type="SAM" id="Phobius"/>
    </source>
</evidence>
<keyword evidence="1" id="KW-1133">Transmembrane helix</keyword>
<reference evidence="2 3" key="1">
    <citation type="submission" date="2016-12" db="EMBL/GenBank/DDBJ databases">
        <title>Complete genome sequence of Clostridium kluyveri JZZ isolated from the pit mud of a Chinese flavor liquor-making factory.</title>
        <authorList>
            <person name="Wang Y."/>
        </authorList>
    </citation>
    <scope>NUCLEOTIDE SEQUENCE [LARGE SCALE GENOMIC DNA]</scope>
    <source>
        <strain evidence="2 3">JZZ</strain>
    </source>
</reference>
<evidence type="ECO:0008006" key="4">
    <source>
        <dbReference type="Google" id="ProtNLM"/>
    </source>
</evidence>
<evidence type="ECO:0000313" key="3">
    <source>
        <dbReference type="Proteomes" id="UP000184604"/>
    </source>
</evidence>
<dbReference type="OrthoDB" id="9791568at2"/>
<protein>
    <recommendedName>
        <fullName evidence="4">DUF2975 domain-containing protein</fullName>
    </recommendedName>
</protein>
<sequence>MKENKYNSMAKFLIIVLNVLIAFGVLTFISLIISTLTLGDIGAANRKYIVNCILFFIGTSSLVFILYCLRKILKSVINAGPFNMSIVKNLKDIALSCFIITICYLINFFYNNQFKSFKLIEIDPRGIHTDTEFLIFFFAGCFVLILAQIYKQAVEVKEENDFTV</sequence>
<feature type="transmembrane region" description="Helical" evidence="1">
    <location>
        <begin position="90"/>
        <end position="110"/>
    </location>
</feature>
<dbReference type="AlphaFoldDB" id="A0A1L5FCC9"/>
<gene>
    <name evidence="2" type="ORF">BS101_19000</name>
</gene>
<keyword evidence="1" id="KW-0812">Transmembrane</keyword>
<accession>A0A1L5FCC9</accession>
<dbReference type="InterPro" id="IPR021354">
    <property type="entry name" value="DUF2975"/>
</dbReference>
<proteinExistence type="predicted"/>
<name>A0A1L5FCC9_CLOKL</name>
<dbReference type="Pfam" id="PF11188">
    <property type="entry name" value="DUF2975"/>
    <property type="match status" value="1"/>
</dbReference>
<evidence type="ECO:0000313" key="2">
    <source>
        <dbReference type="EMBL" id="APM40664.1"/>
    </source>
</evidence>
<dbReference type="EMBL" id="CP018335">
    <property type="protein sequence ID" value="APM40664.1"/>
    <property type="molecule type" value="Genomic_DNA"/>
</dbReference>
<feature type="transmembrane region" description="Helical" evidence="1">
    <location>
        <begin position="12"/>
        <end position="36"/>
    </location>
</feature>